<protein>
    <recommendedName>
        <fullName evidence="2">GGDEF domain-containing protein</fullName>
    </recommendedName>
</protein>
<gene>
    <name evidence="3" type="ORF">A2763_03155</name>
</gene>
<feature type="region of interest" description="Disordered" evidence="1">
    <location>
        <begin position="1"/>
        <end position="24"/>
    </location>
</feature>
<dbReference type="GO" id="GO:0043709">
    <property type="term" value="P:cell adhesion involved in single-species biofilm formation"/>
    <property type="evidence" value="ECO:0007669"/>
    <property type="project" value="TreeGrafter"/>
</dbReference>
<evidence type="ECO:0000313" key="4">
    <source>
        <dbReference type="Proteomes" id="UP000178370"/>
    </source>
</evidence>
<dbReference type="GO" id="GO:1902201">
    <property type="term" value="P:negative regulation of bacterial-type flagellum-dependent cell motility"/>
    <property type="evidence" value="ECO:0007669"/>
    <property type="project" value="TreeGrafter"/>
</dbReference>
<dbReference type="PANTHER" id="PTHR45138">
    <property type="entry name" value="REGULATORY COMPONENTS OF SENSORY TRANSDUCTION SYSTEM"/>
    <property type="match status" value="1"/>
</dbReference>
<evidence type="ECO:0000259" key="2">
    <source>
        <dbReference type="PROSITE" id="PS50887"/>
    </source>
</evidence>
<dbReference type="NCBIfam" id="TIGR00254">
    <property type="entry name" value="GGDEF"/>
    <property type="match status" value="1"/>
</dbReference>
<sequence>MVEGSHRPASLDAQEAKKQKLDAREATYRKAKEFEQLATSDALTGLSNRREFEKRASDIIEGMRIGGRASDPEKQIGIMMCDIDHFKVLNDTQGHTAGDKALQKVASTLRTNLRPQDLVGRWGGEEFAICIIDGDKDQIVRIAESLRKDIEELGIAIENTSLTMSFGVTLVNEEDTFESAIKRADDALMHSAKAKGRNRVEFL</sequence>
<dbReference type="SUPFAM" id="SSF55073">
    <property type="entry name" value="Nucleotide cyclase"/>
    <property type="match status" value="1"/>
</dbReference>
<name>A0A1F6CK73_9BACT</name>
<dbReference type="GO" id="GO:0052621">
    <property type="term" value="F:diguanylate cyclase activity"/>
    <property type="evidence" value="ECO:0007669"/>
    <property type="project" value="TreeGrafter"/>
</dbReference>
<evidence type="ECO:0000313" key="3">
    <source>
        <dbReference type="EMBL" id="OGG49653.1"/>
    </source>
</evidence>
<dbReference type="InterPro" id="IPR000160">
    <property type="entry name" value="GGDEF_dom"/>
</dbReference>
<dbReference type="EMBL" id="MFKV01000028">
    <property type="protein sequence ID" value="OGG49653.1"/>
    <property type="molecule type" value="Genomic_DNA"/>
</dbReference>
<dbReference type="Pfam" id="PF00990">
    <property type="entry name" value="GGDEF"/>
    <property type="match status" value="1"/>
</dbReference>
<organism evidence="3 4">
    <name type="scientific">Candidatus Kaiserbacteria bacterium RIFCSPHIGHO2_01_FULL_54_36</name>
    <dbReference type="NCBI Taxonomy" id="1798482"/>
    <lineage>
        <taxon>Bacteria</taxon>
        <taxon>Candidatus Kaiseribacteriota</taxon>
    </lineage>
</organism>
<feature type="domain" description="GGDEF" evidence="2">
    <location>
        <begin position="74"/>
        <end position="203"/>
    </location>
</feature>
<accession>A0A1F6CK73</accession>
<proteinExistence type="predicted"/>
<dbReference type="FunFam" id="3.30.70.270:FF:000001">
    <property type="entry name" value="Diguanylate cyclase domain protein"/>
    <property type="match status" value="1"/>
</dbReference>
<dbReference type="InterPro" id="IPR029787">
    <property type="entry name" value="Nucleotide_cyclase"/>
</dbReference>
<dbReference type="GO" id="GO:0005886">
    <property type="term" value="C:plasma membrane"/>
    <property type="evidence" value="ECO:0007669"/>
    <property type="project" value="TreeGrafter"/>
</dbReference>
<dbReference type="Gene3D" id="3.30.70.270">
    <property type="match status" value="1"/>
</dbReference>
<dbReference type="PROSITE" id="PS50887">
    <property type="entry name" value="GGDEF"/>
    <property type="match status" value="1"/>
</dbReference>
<feature type="compositionally biased region" description="Basic and acidic residues" evidence="1">
    <location>
        <begin position="14"/>
        <end position="24"/>
    </location>
</feature>
<dbReference type="CDD" id="cd01949">
    <property type="entry name" value="GGDEF"/>
    <property type="match status" value="1"/>
</dbReference>
<dbReference type="InterPro" id="IPR043128">
    <property type="entry name" value="Rev_trsase/Diguanyl_cyclase"/>
</dbReference>
<dbReference type="Proteomes" id="UP000178370">
    <property type="component" value="Unassembled WGS sequence"/>
</dbReference>
<evidence type="ECO:0000256" key="1">
    <source>
        <dbReference type="SAM" id="MobiDB-lite"/>
    </source>
</evidence>
<reference evidence="3 4" key="1">
    <citation type="journal article" date="2016" name="Nat. Commun.">
        <title>Thousands of microbial genomes shed light on interconnected biogeochemical processes in an aquifer system.</title>
        <authorList>
            <person name="Anantharaman K."/>
            <person name="Brown C.T."/>
            <person name="Hug L.A."/>
            <person name="Sharon I."/>
            <person name="Castelle C.J."/>
            <person name="Probst A.J."/>
            <person name="Thomas B.C."/>
            <person name="Singh A."/>
            <person name="Wilkins M.J."/>
            <person name="Karaoz U."/>
            <person name="Brodie E.L."/>
            <person name="Williams K.H."/>
            <person name="Hubbard S.S."/>
            <person name="Banfield J.F."/>
        </authorList>
    </citation>
    <scope>NUCLEOTIDE SEQUENCE [LARGE SCALE GENOMIC DNA]</scope>
</reference>
<comment type="caution">
    <text evidence="3">The sequence shown here is derived from an EMBL/GenBank/DDBJ whole genome shotgun (WGS) entry which is preliminary data.</text>
</comment>
<dbReference type="InterPro" id="IPR050469">
    <property type="entry name" value="Diguanylate_Cyclase"/>
</dbReference>
<dbReference type="PANTHER" id="PTHR45138:SF9">
    <property type="entry name" value="DIGUANYLATE CYCLASE DGCM-RELATED"/>
    <property type="match status" value="1"/>
</dbReference>
<dbReference type="AlphaFoldDB" id="A0A1F6CK73"/>
<dbReference type="STRING" id="1798482.A2763_03155"/>
<dbReference type="SMART" id="SM00267">
    <property type="entry name" value="GGDEF"/>
    <property type="match status" value="1"/>
</dbReference>